<evidence type="ECO:0000313" key="1">
    <source>
        <dbReference type="EMBL" id="CAG6487671.1"/>
    </source>
</evidence>
<dbReference type="EMBL" id="HBUE01107357">
    <property type="protein sequence ID" value="CAG6487671.1"/>
    <property type="molecule type" value="Transcribed_RNA"/>
</dbReference>
<organism evidence="1">
    <name type="scientific">Culex pipiens</name>
    <name type="common">House mosquito</name>
    <dbReference type="NCBI Taxonomy" id="7175"/>
    <lineage>
        <taxon>Eukaryota</taxon>
        <taxon>Metazoa</taxon>
        <taxon>Ecdysozoa</taxon>
        <taxon>Arthropoda</taxon>
        <taxon>Hexapoda</taxon>
        <taxon>Insecta</taxon>
        <taxon>Pterygota</taxon>
        <taxon>Neoptera</taxon>
        <taxon>Endopterygota</taxon>
        <taxon>Diptera</taxon>
        <taxon>Nematocera</taxon>
        <taxon>Culicoidea</taxon>
        <taxon>Culicidae</taxon>
        <taxon>Culicinae</taxon>
        <taxon>Culicini</taxon>
        <taxon>Culex</taxon>
        <taxon>Culex</taxon>
    </lineage>
</organism>
<reference evidence="1" key="1">
    <citation type="submission" date="2021-05" db="EMBL/GenBank/DDBJ databases">
        <authorList>
            <person name="Alioto T."/>
            <person name="Alioto T."/>
            <person name="Gomez Garrido J."/>
        </authorList>
    </citation>
    <scope>NUCLEOTIDE SEQUENCE</scope>
</reference>
<name>A0A8D8CC19_CULPI</name>
<protein>
    <submittedName>
        <fullName evidence="1">(northern house mosquito) hypothetical protein</fullName>
    </submittedName>
</protein>
<accession>A0A8D8CC19</accession>
<sequence>MDEAGRSVCGAAGSTVAAGGICCPSSGCHWATTAWGAGAVMTAVTDGGTAVATLGCWGFTAVDPGAVAAIGCGGAGGPPLAVGCWFAATTAAAAPVMNGWLKGGP</sequence>
<proteinExistence type="predicted"/>
<dbReference type="AlphaFoldDB" id="A0A8D8CC19"/>